<name>A0AAQ3SRM4_PASNO</name>
<evidence type="ECO:0000313" key="2">
    <source>
        <dbReference type="EMBL" id="WVZ59356.1"/>
    </source>
</evidence>
<dbReference type="EMBL" id="CP144746">
    <property type="protein sequence ID" value="WVZ59356.1"/>
    <property type="molecule type" value="Genomic_DNA"/>
</dbReference>
<dbReference type="AlphaFoldDB" id="A0AAQ3SRM4"/>
<dbReference type="Proteomes" id="UP001341281">
    <property type="component" value="Chromosome 02"/>
</dbReference>
<feature type="compositionally biased region" description="Low complexity" evidence="1">
    <location>
        <begin position="67"/>
        <end position="94"/>
    </location>
</feature>
<feature type="compositionally biased region" description="Basic and acidic residues" evidence="1">
    <location>
        <begin position="140"/>
        <end position="163"/>
    </location>
</feature>
<proteinExistence type="predicted"/>
<keyword evidence="3" id="KW-1185">Reference proteome</keyword>
<feature type="compositionally biased region" description="Basic and acidic residues" evidence="1">
    <location>
        <begin position="37"/>
        <end position="46"/>
    </location>
</feature>
<feature type="region of interest" description="Disordered" evidence="1">
    <location>
        <begin position="14"/>
        <end position="104"/>
    </location>
</feature>
<feature type="compositionally biased region" description="Basic and acidic residues" evidence="1">
    <location>
        <begin position="121"/>
        <end position="130"/>
    </location>
</feature>
<feature type="region of interest" description="Disordered" evidence="1">
    <location>
        <begin position="116"/>
        <end position="164"/>
    </location>
</feature>
<organism evidence="2 3">
    <name type="scientific">Paspalum notatum var. saurae</name>
    <dbReference type="NCBI Taxonomy" id="547442"/>
    <lineage>
        <taxon>Eukaryota</taxon>
        <taxon>Viridiplantae</taxon>
        <taxon>Streptophyta</taxon>
        <taxon>Embryophyta</taxon>
        <taxon>Tracheophyta</taxon>
        <taxon>Spermatophyta</taxon>
        <taxon>Magnoliopsida</taxon>
        <taxon>Liliopsida</taxon>
        <taxon>Poales</taxon>
        <taxon>Poaceae</taxon>
        <taxon>PACMAD clade</taxon>
        <taxon>Panicoideae</taxon>
        <taxon>Andropogonodae</taxon>
        <taxon>Paspaleae</taxon>
        <taxon>Paspalinae</taxon>
        <taxon>Paspalum</taxon>
    </lineage>
</organism>
<sequence>TPIVIWGVTYARRRRARDVRRATERAGRAQAQATETTTDRDYEIRSRGPASLGTNALDNLVSRVRRSSSSPSDPTTSSTASTHPPDSPPSASSTMGDQPTLSDVMKKLTDLTSEMTAMKAEMAHMKERSDSSSSGGGRGDGSREPDRPPRFQKLDFPRFDGKSDPMLFLNKCESYFRQ</sequence>
<reference evidence="2 3" key="1">
    <citation type="submission" date="2024-02" db="EMBL/GenBank/DDBJ databases">
        <title>High-quality chromosome-scale genome assembly of Pensacola bahiagrass (Paspalum notatum Flugge var. saurae).</title>
        <authorList>
            <person name="Vega J.M."/>
            <person name="Podio M."/>
            <person name="Orjuela J."/>
            <person name="Siena L.A."/>
            <person name="Pessino S.C."/>
            <person name="Combes M.C."/>
            <person name="Mariac C."/>
            <person name="Albertini E."/>
            <person name="Pupilli F."/>
            <person name="Ortiz J.P.A."/>
            <person name="Leblanc O."/>
        </authorList>
    </citation>
    <scope>NUCLEOTIDE SEQUENCE [LARGE SCALE GENOMIC DNA]</scope>
    <source>
        <strain evidence="2">R1</strain>
        <tissue evidence="2">Leaf</tissue>
    </source>
</reference>
<protein>
    <submittedName>
        <fullName evidence="2">Uncharacterized protein</fullName>
    </submittedName>
</protein>
<gene>
    <name evidence="2" type="ORF">U9M48_009508</name>
</gene>
<accession>A0AAQ3SRM4</accession>
<feature type="non-terminal residue" evidence="2">
    <location>
        <position position="1"/>
    </location>
</feature>
<evidence type="ECO:0000256" key="1">
    <source>
        <dbReference type="SAM" id="MobiDB-lite"/>
    </source>
</evidence>
<evidence type="ECO:0000313" key="3">
    <source>
        <dbReference type="Proteomes" id="UP001341281"/>
    </source>
</evidence>